<dbReference type="EMBL" id="LGTE01000002">
    <property type="protein sequence ID" value="KNZ70878.1"/>
    <property type="molecule type" value="Genomic_DNA"/>
</dbReference>
<protein>
    <submittedName>
        <fullName evidence="1">Flagellar FlbD family protein</fullName>
    </submittedName>
</protein>
<dbReference type="InterPro" id="IPR009384">
    <property type="entry name" value="SwrD-like"/>
</dbReference>
<accession>A0A0L6W667</accession>
<organism evidence="1 2">
    <name type="scientific">Thermincola ferriacetica</name>
    <dbReference type="NCBI Taxonomy" id="281456"/>
    <lineage>
        <taxon>Bacteria</taxon>
        <taxon>Bacillati</taxon>
        <taxon>Bacillota</taxon>
        <taxon>Clostridia</taxon>
        <taxon>Eubacteriales</taxon>
        <taxon>Thermincolaceae</taxon>
        <taxon>Thermincola</taxon>
    </lineage>
</organism>
<keyword evidence="1" id="KW-0969">Cilium</keyword>
<dbReference type="AlphaFoldDB" id="A0A0L6W667"/>
<evidence type="ECO:0000313" key="1">
    <source>
        <dbReference type="EMBL" id="KNZ70878.1"/>
    </source>
</evidence>
<proteinExistence type="predicted"/>
<keyword evidence="2" id="KW-1185">Reference proteome</keyword>
<comment type="caution">
    <text evidence="1">The sequence shown here is derived from an EMBL/GenBank/DDBJ whole genome shotgun (WGS) entry which is preliminary data.</text>
</comment>
<gene>
    <name evidence="1" type="ORF">Tfer_0558</name>
</gene>
<dbReference type="PANTHER" id="PTHR39185:SF1">
    <property type="entry name" value="SWARMING MOTILITY PROTEIN SWRD"/>
    <property type="match status" value="1"/>
</dbReference>
<reference evidence="2" key="1">
    <citation type="submission" date="2015-07" db="EMBL/GenBank/DDBJ databases">
        <title>Complete Genome of Thermincola ferriacetica strain Z-0001T.</title>
        <authorList>
            <person name="Lusk B."/>
            <person name="Badalamenti J.P."/>
            <person name="Parameswaran P."/>
            <person name="Bond D.R."/>
            <person name="Torres C.I."/>
        </authorList>
    </citation>
    <scope>NUCLEOTIDE SEQUENCE [LARGE SCALE GENOMIC DNA]</scope>
    <source>
        <strain evidence="2">Z-0001</strain>
    </source>
</reference>
<keyword evidence="1" id="KW-0282">Flagellum</keyword>
<dbReference type="Pfam" id="PF06289">
    <property type="entry name" value="FlbD"/>
    <property type="match status" value="1"/>
</dbReference>
<name>A0A0L6W667_9FIRM</name>
<dbReference type="Proteomes" id="UP000037175">
    <property type="component" value="Unassembled WGS sequence"/>
</dbReference>
<keyword evidence="1" id="KW-0966">Cell projection</keyword>
<dbReference type="PANTHER" id="PTHR39185">
    <property type="entry name" value="SWARMING MOTILITY PROTEIN SWRD"/>
    <property type="match status" value="1"/>
</dbReference>
<evidence type="ECO:0000313" key="2">
    <source>
        <dbReference type="Proteomes" id="UP000037175"/>
    </source>
</evidence>
<sequence>MVKVTRMNGREIVVNAELIEFVEATPDTVLTLSTGRKLVLQDTVDEVIEKVLEYRRSIGTRFIVCGPEQKKEWLPEILSEDADTAKE</sequence>